<dbReference type="InterPro" id="IPR016032">
    <property type="entry name" value="Sig_transdc_resp-reg_C-effctor"/>
</dbReference>
<dbReference type="Gene3D" id="1.10.10.10">
    <property type="entry name" value="Winged helix-like DNA-binding domain superfamily/Winged helix DNA-binding domain"/>
    <property type="match status" value="1"/>
</dbReference>
<evidence type="ECO:0000313" key="6">
    <source>
        <dbReference type="Proteomes" id="UP000001989"/>
    </source>
</evidence>
<dbReference type="InterPro" id="IPR005143">
    <property type="entry name" value="TF_LuxR_autoind-bd_dom"/>
</dbReference>
<dbReference type="SUPFAM" id="SSF46894">
    <property type="entry name" value="C-terminal effector domain of the bipartite response regulators"/>
    <property type="match status" value="1"/>
</dbReference>
<dbReference type="OrthoDB" id="3679796at2"/>
<reference evidence="5 6" key="1">
    <citation type="journal article" date="2010" name="J. Bacteriol.">
        <title>Genome sequence of the dioxin-mineralizing bacterium Sphingomonas wittichii RW1.</title>
        <authorList>
            <person name="Miller T.R."/>
            <person name="Delcher A.L."/>
            <person name="Salzberg S.L."/>
            <person name="Saunders E."/>
            <person name="Detter J.C."/>
            <person name="Halden R.U."/>
        </authorList>
    </citation>
    <scope>NUCLEOTIDE SEQUENCE [LARGE SCALE GENOMIC DNA]</scope>
    <source>
        <strain evidence="6">DSM 6014 / CCUG 31198 / JCM 15750 / NBRC 105917 / EY 4224 / RW1</strain>
    </source>
</reference>
<dbReference type="GO" id="GO:0006355">
    <property type="term" value="P:regulation of DNA-templated transcription"/>
    <property type="evidence" value="ECO:0007669"/>
    <property type="project" value="InterPro"/>
</dbReference>
<sequence>MERADDEIPGGGSLAAGAVAIRSPADIRPAAIHVRDVAARIANLRVAATDNIAARVPMRDEEGEVLATTVFAWDPDGAQWWQDVRFGLRAPVAEACRVESRPFWANRDGARDRDGTPILRQFDFAAHYGRLVENPAGIVVPVHLPFSRIGMVSFSCRDNRRDDLSRELDEHFETLYLLGHLFIEGYARLETGDRWLPDAVTLTRLEVNCLRWVARGKTDDEIATIMGRARPTIRFHLQNAAIKLGAANRSQAVFRAGQLGYLSAGSAPQAPALTVVDR</sequence>
<evidence type="ECO:0000259" key="4">
    <source>
        <dbReference type="PROSITE" id="PS50043"/>
    </source>
</evidence>
<dbReference type="InterPro" id="IPR036693">
    <property type="entry name" value="TF_LuxR_autoind-bd_dom_sf"/>
</dbReference>
<dbReference type="Proteomes" id="UP000001989">
    <property type="component" value="Chromosome"/>
</dbReference>
<keyword evidence="1" id="KW-0805">Transcription regulation</keyword>
<dbReference type="KEGG" id="swi:Swit_1997"/>
<dbReference type="Pfam" id="PF03472">
    <property type="entry name" value="Autoind_bind"/>
    <property type="match status" value="1"/>
</dbReference>
<dbReference type="EMBL" id="CP000699">
    <property type="protein sequence ID" value="ABQ68357.1"/>
    <property type="molecule type" value="Genomic_DNA"/>
</dbReference>
<dbReference type="PRINTS" id="PR00038">
    <property type="entry name" value="HTHLUXR"/>
</dbReference>
<feature type="domain" description="HTH luxR-type" evidence="4">
    <location>
        <begin position="198"/>
        <end position="260"/>
    </location>
</feature>
<evidence type="ECO:0000256" key="3">
    <source>
        <dbReference type="ARBA" id="ARBA00023163"/>
    </source>
</evidence>
<dbReference type="InterPro" id="IPR000792">
    <property type="entry name" value="Tscrpt_reg_LuxR_C"/>
</dbReference>
<dbReference type="PANTHER" id="PTHR44688">
    <property type="entry name" value="DNA-BINDING TRANSCRIPTIONAL ACTIVATOR DEVR_DOSR"/>
    <property type="match status" value="1"/>
</dbReference>
<evidence type="ECO:0000256" key="2">
    <source>
        <dbReference type="ARBA" id="ARBA00023125"/>
    </source>
</evidence>
<dbReference type="PROSITE" id="PS50043">
    <property type="entry name" value="HTH_LUXR_2"/>
    <property type="match status" value="1"/>
</dbReference>
<name>A0A9J9LCE2_RHIWR</name>
<dbReference type="GO" id="GO:0003677">
    <property type="term" value="F:DNA binding"/>
    <property type="evidence" value="ECO:0007669"/>
    <property type="project" value="UniProtKB-KW"/>
</dbReference>
<organism evidence="5 6">
    <name type="scientific">Rhizorhabdus wittichii (strain DSM 6014 / CCUG 31198 / JCM 15750 / NBRC 105917 / EY 4224 / RW1)</name>
    <name type="common">Sphingomonas wittichii</name>
    <dbReference type="NCBI Taxonomy" id="392499"/>
    <lineage>
        <taxon>Bacteria</taxon>
        <taxon>Pseudomonadati</taxon>
        <taxon>Pseudomonadota</taxon>
        <taxon>Alphaproteobacteria</taxon>
        <taxon>Sphingomonadales</taxon>
        <taxon>Sphingomonadaceae</taxon>
        <taxon>Rhizorhabdus</taxon>
    </lineage>
</organism>
<evidence type="ECO:0000313" key="5">
    <source>
        <dbReference type="EMBL" id="ABQ68357.1"/>
    </source>
</evidence>
<proteinExistence type="predicted"/>
<dbReference type="Pfam" id="PF00196">
    <property type="entry name" value="GerE"/>
    <property type="match status" value="1"/>
</dbReference>
<dbReference type="PANTHER" id="PTHR44688:SF16">
    <property type="entry name" value="DNA-BINDING TRANSCRIPTIONAL ACTIVATOR DEVR_DOSR"/>
    <property type="match status" value="1"/>
</dbReference>
<dbReference type="AlphaFoldDB" id="A0A9J9LCE2"/>
<gene>
    <name evidence="5" type="ordered locus">Swit_1997</name>
</gene>
<keyword evidence="6" id="KW-1185">Reference proteome</keyword>
<dbReference type="CDD" id="cd06170">
    <property type="entry name" value="LuxR_C_like"/>
    <property type="match status" value="1"/>
</dbReference>
<dbReference type="InterPro" id="IPR036388">
    <property type="entry name" value="WH-like_DNA-bd_sf"/>
</dbReference>
<dbReference type="SUPFAM" id="SSF75516">
    <property type="entry name" value="Pheromone-binding domain of LuxR-like quorum-sensing transcription factors"/>
    <property type="match status" value="1"/>
</dbReference>
<accession>A0A9J9LCE2</accession>
<dbReference type="SMART" id="SM00421">
    <property type="entry name" value="HTH_LUXR"/>
    <property type="match status" value="1"/>
</dbReference>
<dbReference type="Gene3D" id="3.30.450.80">
    <property type="entry name" value="Transcription factor LuxR-like, autoinducer-binding domain"/>
    <property type="match status" value="1"/>
</dbReference>
<evidence type="ECO:0000256" key="1">
    <source>
        <dbReference type="ARBA" id="ARBA00023015"/>
    </source>
</evidence>
<protein>
    <submittedName>
        <fullName evidence="5">Regulatory protein, LuxR</fullName>
    </submittedName>
</protein>
<keyword evidence="3" id="KW-0804">Transcription</keyword>
<keyword evidence="2" id="KW-0238">DNA-binding</keyword>